<dbReference type="EMBL" id="CP015136">
    <property type="protein sequence ID" value="AMY10147.1"/>
    <property type="molecule type" value="Genomic_DNA"/>
</dbReference>
<name>A0A143PNC3_LUTPR</name>
<dbReference type="Proteomes" id="UP000076079">
    <property type="component" value="Chromosome"/>
</dbReference>
<reference evidence="1 2" key="1">
    <citation type="journal article" date="2016" name="Genome Announc.">
        <title>First Complete Genome Sequence of a Subdivision 6 Acidobacterium Strain.</title>
        <authorList>
            <person name="Huang S."/>
            <person name="Vieira S."/>
            <person name="Bunk B."/>
            <person name="Riedel T."/>
            <person name="Sproer C."/>
            <person name="Overmann J."/>
        </authorList>
    </citation>
    <scope>NUCLEOTIDE SEQUENCE [LARGE SCALE GENOMIC DNA]</scope>
    <source>
        <strain evidence="2">DSM 100886 HEG_-6_39</strain>
    </source>
</reference>
<evidence type="ECO:0000313" key="1">
    <source>
        <dbReference type="EMBL" id="AMY10147.1"/>
    </source>
</evidence>
<sequence length="197" mass="21651">MTGRAVGFISTRASIRDRGEQRWRFADVLCLLFSSGYGLPNAGPGMTPGQRLRLDDLLDTYGAWTPGLARAHHGMAAGADAEFHAAVTALGLPTFGHPGVHRDGRPEDRADGLVCTNVRPECFVDERNRAIARQTDVLFVASRIRRGGQYDSDMVAAISVALDFHKPIYVMWPDGTFSNDFSAWQASRQTFPPSFRP</sequence>
<keyword evidence="2" id="KW-1185">Reference proteome</keyword>
<dbReference type="RefSeq" id="WP_110171818.1">
    <property type="nucleotide sequence ID" value="NZ_CP015136.1"/>
</dbReference>
<dbReference type="AlphaFoldDB" id="A0A143PNC3"/>
<gene>
    <name evidence="1" type="ORF">LuPra_03375</name>
</gene>
<dbReference type="KEGG" id="abac:LuPra_03375"/>
<dbReference type="STRING" id="1855912.LuPra_03375"/>
<proteinExistence type="predicted"/>
<organism evidence="1 2">
    <name type="scientific">Luteitalea pratensis</name>
    <dbReference type="NCBI Taxonomy" id="1855912"/>
    <lineage>
        <taxon>Bacteria</taxon>
        <taxon>Pseudomonadati</taxon>
        <taxon>Acidobacteriota</taxon>
        <taxon>Vicinamibacteria</taxon>
        <taxon>Vicinamibacterales</taxon>
        <taxon>Vicinamibacteraceae</taxon>
        <taxon>Luteitalea</taxon>
    </lineage>
</organism>
<accession>A0A143PNC3</accession>
<reference evidence="2" key="2">
    <citation type="submission" date="2016-04" db="EMBL/GenBank/DDBJ databases">
        <title>First Complete Genome Sequence of a Subdivision 6 Acidobacterium.</title>
        <authorList>
            <person name="Huang S."/>
            <person name="Vieira S."/>
            <person name="Bunk B."/>
            <person name="Riedel T."/>
            <person name="Sproeer C."/>
            <person name="Overmann J."/>
        </authorList>
    </citation>
    <scope>NUCLEOTIDE SEQUENCE [LARGE SCALE GENOMIC DNA]</scope>
    <source>
        <strain evidence="2">DSM 100886 HEG_-6_39</strain>
    </source>
</reference>
<protein>
    <submittedName>
        <fullName evidence="1">Uncharacterized protein</fullName>
    </submittedName>
</protein>
<evidence type="ECO:0000313" key="2">
    <source>
        <dbReference type="Proteomes" id="UP000076079"/>
    </source>
</evidence>